<reference evidence="1" key="1">
    <citation type="submission" date="2022-10" db="EMBL/GenBank/DDBJ databases">
        <title>Culturing micro-colonial fungi from biological soil crusts in the Mojave desert and describing Neophaeococcomyces mojavensis, and introducing the new genera and species Taxawa tesnikishii.</title>
        <authorList>
            <person name="Kurbessoian T."/>
            <person name="Stajich J.E."/>
        </authorList>
    </citation>
    <scope>NUCLEOTIDE SEQUENCE</scope>
    <source>
        <strain evidence="1">JES_112</strain>
    </source>
</reference>
<accession>A0ACC3A456</accession>
<evidence type="ECO:0000313" key="2">
    <source>
        <dbReference type="Proteomes" id="UP001172386"/>
    </source>
</evidence>
<keyword evidence="2" id="KW-1185">Reference proteome</keyword>
<organism evidence="1 2">
    <name type="scientific">Neophaeococcomyces mojaviensis</name>
    <dbReference type="NCBI Taxonomy" id="3383035"/>
    <lineage>
        <taxon>Eukaryota</taxon>
        <taxon>Fungi</taxon>
        <taxon>Dikarya</taxon>
        <taxon>Ascomycota</taxon>
        <taxon>Pezizomycotina</taxon>
        <taxon>Eurotiomycetes</taxon>
        <taxon>Chaetothyriomycetidae</taxon>
        <taxon>Chaetothyriales</taxon>
        <taxon>Chaetothyriales incertae sedis</taxon>
        <taxon>Neophaeococcomyces</taxon>
    </lineage>
</organism>
<comment type="caution">
    <text evidence="1">The sequence shown here is derived from an EMBL/GenBank/DDBJ whole genome shotgun (WGS) entry which is preliminary data.</text>
</comment>
<protein>
    <submittedName>
        <fullName evidence="1">Uncharacterized protein</fullName>
    </submittedName>
</protein>
<dbReference type="EMBL" id="JAPDRQ010000107">
    <property type="protein sequence ID" value="KAJ9655003.1"/>
    <property type="molecule type" value="Genomic_DNA"/>
</dbReference>
<evidence type="ECO:0000313" key="1">
    <source>
        <dbReference type="EMBL" id="KAJ9655003.1"/>
    </source>
</evidence>
<dbReference type="Proteomes" id="UP001172386">
    <property type="component" value="Unassembled WGS sequence"/>
</dbReference>
<name>A0ACC3A456_9EURO</name>
<sequence>MGLFAGTMASVTIVALTITGYVQAATNTSQFAYWLNPRAAVIQNTTVIEGGMLYTANYTDGKWGTAGSYSSPFGRLFYMSLCSSFNTSTDAIDSFLQPQKENTGTTAVWTGGALFATDYEWYTYGGLSATPRKSTDINVMQGNVFQKSAAQTLWAPTINGNYPPENSRNVSNYFAFGGYTSAPSESLGFWFGGLQAANGGIINTIVQTNKSDQANTTAKNLVKVDMSSPGKALWRNLTWPDWLQPRAEGGLVWLPYGDQGILLAFGGVDLPGDQGLSRLLLTPTQQAVTNNYMTNIAVYDIAKDIWALQPTQEKTSPSQMAQFCTVTASAADNSSQFIYVYGGYDGTFGHDKAAYDSIWVLSVPAFQWTKLTDGTPNHRRFRHTCVLPNPTQMLSIGGGTDQANLVNPDWLDVYDLNVGAWTHFYNSSSTALYIVPSAITNQIGGSASGGFTVPSGLNDTVTALLNTKYRKQITGYSPYNYCTPSTTSDPPTHTNTTITPSPSTVTKTSAPSPTPAWQTPVIATLSTIAGLAILGALFFFFCHWRRRKSDKEGNNKRRSIISWMHKSNLKQPPSDPDTETTAVNQSDCFSMKGIDKTYEMPSNVTSPGGVHGHGTPRVVSSPSFGGEMESPIPHEIMTHPARDSMSIGQHPYYPHSIQGDFINHSVRSDSISPPSQSGVPSTLSAAVNPHGSMSPFELAHGQSHDNLSHVPNDNVLDISSASQSVSGANQQIHSPLPTIPAVARKPVSPDMRPVTPAQHGPTADAS</sequence>
<proteinExistence type="predicted"/>
<gene>
    <name evidence="1" type="ORF">H2198_006048</name>
</gene>